<dbReference type="Proteomes" id="UP000070529">
    <property type="component" value="Unassembled WGS sequence"/>
</dbReference>
<accession>A0A135I6Z1</accession>
<dbReference type="AlphaFoldDB" id="A0A135I6Z1"/>
<reference evidence="2 3" key="1">
    <citation type="submission" date="2015-11" db="EMBL/GenBank/DDBJ databases">
        <title>Genomic Taxonomy of the Vibrionaceae.</title>
        <authorList>
            <person name="Gomez-Gil B."/>
            <person name="Enciso-Ibarra J."/>
        </authorList>
    </citation>
    <scope>NUCLEOTIDE SEQUENCE [LARGE SCALE GENOMIC DNA]</scope>
    <source>
        <strain evidence="2 3">CAIM 912</strain>
    </source>
</reference>
<proteinExistence type="predicted"/>
<protein>
    <submittedName>
        <fullName evidence="2">Uncharacterized protein</fullName>
    </submittedName>
</protein>
<sequence>MSEAQTVDAFDITQLNFSPALIEDIEAIEPDTGKEDSASTQSNASDAGVKGEMTAEAFVELVEVGFQSFVVEDFALPAQRKALIIKNFTPYFAKHDGSLINKLGAYKEEGQALFALAILAFILWRALKVASAEKANAEKETSEHAHGDKQQSTPQGEA</sequence>
<evidence type="ECO:0000313" key="3">
    <source>
        <dbReference type="Proteomes" id="UP000070529"/>
    </source>
</evidence>
<dbReference type="RefSeq" id="WP_067415643.1">
    <property type="nucleotide sequence ID" value="NZ_LNTY01000034.1"/>
</dbReference>
<evidence type="ECO:0000256" key="1">
    <source>
        <dbReference type="SAM" id="MobiDB-lite"/>
    </source>
</evidence>
<dbReference type="EMBL" id="LNTY01000034">
    <property type="protein sequence ID" value="KXF81208.1"/>
    <property type="molecule type" value="Genomic_DNA"/>
</dbReference>
<dbReference type="OrthoDB" id="5876939at2"/>
<evidence type="ECO:0000313" key="2">
    <source>
        <dbReference type="EMBL" id="KXF81208.1"/>
    </source>
</evidence>
<feature type="compositionally biased region" description="Basic and acidic residues" evidence="1">
    <location>
        <begin position="135"/>
        <end position="149"/>
    </location>
</feature>
<comment type="caution">
    <text evidence="2">The sequence shown here is derived from an EMBL/GenBank/DDBJ whole genome shotgun (WGS) entry which is preliminary data.</text>
</comment>
<name>A0A135I6Z1_9GAMM</name>
<feature type="region of interest" description="Disordered" evidence="1">
    <location>
        <begin position="135"/>
        <end position="158"/>
    </location>
</feature>
<dbReference type="STRING" id="294935.ATN88_00090"/>
<organism evidence="2 3">
    <name type="scientific">Enterovibrio coralii</name>
    <dbReference type="NCBI Taxonomy" id="294935"/>
    <lineage>
        <taxon>Bacteria</taxon>
        <taxon>Pseudomonadati</taxon>
        <taxon>Pseudomonadota</taxon>
        <taxon>Gammaproteobacteria</taxon>
        <taxon>Vibrionales</taxon>
        <taxon>Vibrionaceae</taxon>
        <taxon>Enterovibrio</taxon>
    </lineage>
</organism>
<keyword evidence="3" id="KW-1185">Reference proteome</keyword>
<gene>
    <name evidence="2" type="ORF">ATN88_00090</name>
</gene>